<sequence>MTESFTLRVSDEDTRRDLRRTLDRLELDHEELWDADADEIGEAIVRLAVDNPDLLKLKLDEVSDDE</sequence>
<proteinExistence type="predicted"/>
<gene>
    <name evidence="1" type="ORF">OB955_04760</name>
</gene>
<dbReference type="EMBL" id="JAOPKB010000002">
    <property type="protein sequence ID" value="MCU4972044.1"/>
    <property type="molecule type" value="Genomic_DNA"/>
</dbReference>
<evidence type="ECO:0000313" key="2">
    <source>
        <dbReference type="Proteomes" id="UP001320972"/>
    </source>
</evidence>
<name>A0ABT2QAU3_9EURY</name>
<protein>
    <submittedName>
        <fullName evidence="1">Uncharacterized protein</fullName>
    </submittedName>
</protein>
<dbReference type="Proteomes" id="UP001320972">
    <property type="component" value="Unassembled WGS sequence"/>
</dbReference>
<keyword evidence="2" id="KW-1185">Reference proteome</keyword>
<comment type="caution">
    <text evidence="1">The sequence shown here is derived from an EMBL/GenBank/DDBJ whole genome shotgun (WGS) entry which is preliminary data.</text>
</comment>
<organism evidence="1 2">
    <name type="scientific">Natronoglomus mannanivorans</name>
    <dbReference type="NCBI Taxonomy" id="2979990"/>
    <lineage>
        <taxon>Archaea</taxon>
        <taxon>Methanobacteriati</taxon>
        <taxon>Methanobacteriota</taxon>
        <taxon>Stenosarchaea group</taxon>
        <taxon>Halobacteria</taxon>
        <taxon>Halobacteriales</taxon>
        <taxon>Natrialbaceae</taxon>
        <taxon>Natronoglomus</taxon>
    </lineage>
</organism>
<dbReference type="RefSeq" id="WP_338007126.1">
    <property type="nucleotide sequence ID" value="NZ_JAOPKB010000002.1"/>
</dbReference>
<accession>A0ABT2QAU3</accession>
<evidence type="ECO:0000313" key="1">
    <source>
        <dbReference type="EMBL" id="MCU4972044.1"/>
    </source>
</evidence>
<reference evidence="1 2" key="1">
    <citation type="submission" date="2022-09" db="EMBL/GenBank/DDBJ databases">
        <title>Enrichment on poylsaccharides allowed isolation of novel metabolic and taxonomic groups of Haloarchaea.</title>
        <authorList>
            <person name="Sorokin D.Y."/>
            <person name="Elcheninov A.G."/>
            <person name="Khizhniak T.V."/>
            <person name="Kolganova T.V."/>
            <person name="Kublanov I.V."/>
        </authorList>
    </citation>
    <scope>NUCLEOTIDE SEQUENCE [LARGE SCALE GENOMIC DNA]</scope>
    <source>
        <strain evidence="1 2">AArc-m2/3/4</strain>
    </source>
</reference>